<dbReference type="AlphaFoldDB" id="A0AAP0IU73"/>
<keyword evidence="2" id="KW-1185">Reference proteome</keyword>
<evidence type="ECO:0000313" key="2">
    <source>
        <dbReference type="Proteomes" id="UP001420932"/>
    </source>
</evidence>
<protein>
    <submittedName>
        <fullName evidence="1">Uncharacterized protein</fullName>
    </submittedName>
</protein>
<accession>A0AAP0IU73</accession>
<sequence length="59" mass="6960">MSLLYLSTSINKGESGSINLQSLYEKETVFQRKSHLLKQNIYVWPCYTVYKPFVQENNQ</sequence>
<comment type="caution">
    <text evidence="1">The sequence shown here is derived from an EMBL/GenBank/DDBJ whole genome shotgun (WGS) entry which is preliminary data.</text>
</comment>
<reference evidence="1 2" key="1">
    <citation type="submission" date="2024-01" db="EMBL/GenBank/DDBJ databases">
        <title>Genome assemblies of Stephania.</title>
        <authorList>
            <person name="Yang L."/>
        </authorList>
    </citation>
    <scope>NUCLEOTIDE SEQUENCE [LARGE SCALE GENOMIC DNA]</scope>
    <source>
        <strain evidence="1">YNDBR</strain>
        <tissue evidence="1">Leaf</tissue>
    </source>
</reference>
<proteinExistence type="predicted"/>
<dbReference type="EMBL" id="JBBNAF010000008">
    <property type="protein sequence ID" value="KAK9121275.1"/>
    <property type="molecule type" value="Genomic_DNA"/>
</dbReference>
<evidence type="ECO:0000313" key="1">
    <source>
        <dbReference type="EMBL" id="KAK9121275.1"/>
    </source>
</evidence>
<dbReference type="Proteomes" id="UP001420932">
    <property type="component" value="Unassembled WGS sequence"/>
</dbReference>
<gene>
    <name evidence="1" type="ORF">Syun_018892</name>
</gene>
<organism evidence="1 2">
    <name type="scientific">Stephania yunnanensis</name>
    <dbReference type="NCBI Taxonomy" id="152371"/>
    <lineage>
        <taxon>Eukaryota</taxon>
        <taxon>Viridiplantae</taxon>
        <taxon>Streptophyta</taxon>
        <taxon>Embryophyta</taxon>
        <taxon>Tracheophyta</taxon>
        <taxon>Spermatophyta</taxon>
        <taxon>Magnoliopsida</taxon>
        <taxon>Ranunculales</taxon>
        <taxon>Menispermaceae</taxon>
        <taxon>Menispermoideae</taxon>
        <taxon>Cissampelideae</taxon>
        <taxon>Stephania</taxon>
    </lineage>
</organism>
<name>A0AAP0IU73_9MAGN</name>